<dbReference type="EMBL" id="JBFOLK010000002">
    <property type="protein sequence ID" value="KAL2534516.1"/>
    <property type="molecule type" value="Genomic_DNA"/>
</dbReference>
<sequence length="117" mass="13042">MENSLGGGFVVVFAVSGSVVLLAMQLHKRLLSDFMKKIDYEIGPTTGFAKDETKKKVRFAVDVEETSSDSKASRTNHLPRPAIWSRNQEGKISEAIPVNRQVLYKGILRYRAIKGCN</sequence>
<evidence type="ECO:0000256" key="1">
    <source>
        <dbReference type="SAM" id="Phobius"/>
    </source>
</evidence>
<organism evidence="2 3">
    <name type="scientific">Abeliophyllum distichum</name>
    <dbReference type="NCBI Taxonomy" id="126358"/>
    <lineage>
        <taxon>Eukaryota</taxon>
        <taxon>Viridiplantae</taxon>
        <taxon>Streptophyta</taxon>
        <taxon>Embryophyta</taxon>
        <taxon>Tracheophyta</taxon>
        <taxon>Spermatophyta</taxon>
        <taxon>Magnoliopsida</taxon>
        <taxon>eudicotyledons</taxon>
        <taxon>Gunneridae</taxon>
        <taxon>Pentapetalae</taxon>
        <taxon>asterids</taxon>
        <taxon>lamiids</taxon>
        <taxon>Lamiales</taxon>
        <taxon>Oleaceae</taxon>
        <taxon>Forsythieae</taxon>
        <taxon>Abeliophyllum</taxon>
    </lineage>
</organism>
<feature type="transmembrane region" description="Helical" evidence="1">
    <location>
        <begin position="6"/>
        <end position="26"/>
    </location>
</feature>
<dbReference type="PANTHER" id="PTHR33564">
    <property type="entry name" value="TRANSMEMBRANE PROTEIN"/>
    <property type="match status" value="1"/>
</dbReference>
<dbReference type="Proteomes" id="UP001604336">
    <property type="component" value="Unassembled WGS sequence"/>
</dbReference>
<accession>A0ABD1VBC6</accession>
<keyword evidence="1" id="KW-1133">Transmembrane helix</keyword>
<evidence type="ECO:0000313" key="3">
    <source>
        <dbReference type="Proteomes" id="UP001604336"/>
    </source>
</evidence>
<evidence type="ECO:0000313" key="2">
    <source>
        <dbReference type="EMBL" id="KAL2534516.1"/>
    </source>
</evidence>
<protein>
    <submittedName>
        <fullName evidence="2">Uncharacterized protein</fullName>
    </submittedName>
</protein>
<name>A0ABD1VBC6_9LAMI</name>
<comment type="caution">
    <text evidence="2">The sequence shown here is derived from an EMBL/GenBank/DDBJ whole genome shotgun (WGS) entry which is preliminary data.</text>
</comment>
<keyword evidence="3" id="KW-1185">Reference proteome</keyword>
<gene>
    <name evidence="2" type="ORF">Adt_07867</name>
</gene>
<keyword evidence="1" id="KW-0472">Membrane</keyword>
<proteinExistence type="predicted"/>
<keyword evidence="1" id="KW-0812">Transmembrane</keyword>
<dbReference type="PANTHER" id="PTHR33564:SF8">
    <property type="entry name" value="TRANSMEMBRANE PROTEIN"/>
    <property type="match status" value="1"/>
</dbReference>
<reference evidence="3" key="1">
    <citation type="submission" date="2024-07" db="EMBL/GenBank/DDBJ databases">
        <title>Two chromosome-level genome assemblies of Korean endemic species Abeliophyllum distichum and Forsythia ovata (Oleaceae).</title>
        <authorList>
            <person name="Jang H."/>
        </authorList>
    </citation>
    <scope>NUCLEOTIDE SEQUENCE [LARGE SCALE GENOMIC DNA]</scope>
</reference>
<dbReference type="AlphaFoldDB" id="A0ABD1VBC6"/>